<comment type="subcellular location">
    <subcellularLocation>
        <location evidence="1 8">Cell membrane</location>
        <topology evidence="1 8">Multi-pass membrane protein</topology>
    </subcellularLocation>
</comment>
<feature type="transmembrane region" description="Helical" evidence="8">
    <location>
        <begin position="76"/>
        <end position="94"/>
    </location>
</feature>
<sequence length="248" mass="26535">MDFSLSAWLVSAVAILLTGVAKGGFGGVFGGIAVPLMSLVMPPEAAAALTLPLLCLMDLSSVRLYWRRWDARELKLLLSGALLGIALGALAFGLLPAWSIKLAIGGLALLFALQRLWLRFFPATPRQLGPQVGRIAGLLGGLTSTLAHAGGPPVLVYLFSRPMPKERFVATLAVFFTVVNLVKLLPYLALHLFTASLLWQCLLLAPLVPLGVWLGVRLQRRLPEQAFFSTAIVLLALSGVQLVYSALA</sequence>
<keyword evidence="6 8" id="KW-1133">Transmembrane helix</keyword>
<keyword evidence="3" id="KW-0813">Transport</keyword>
<evidence type="ECO:0000256" key="5">
    <source>
        <dbReference type="ARBA" id="ARBA00022692"/>
    </source>
</evidence>
<evidence type="ECO:0000313" key="10">
    <source>
        <dbReference type="Proteomes" id="UP001433638"/>
    </source>
</evidence>
<comment type="similarity">
    <text evidence="2 8">Belongs to the 4-toluene sulfonate uptake permease (TSUP) (TC 2.A.102) family.</text>
</comment>
<dbReference type="EMBL" id="JBEFLD010000002">
    <property type="protein sequence ID" value="MEQ6289949.1"/>
    <property type="molecule type" value="Genomic_DNA"/>
</dbReference>
<feature type="transmembrane region" description="Helical" evidence="8">
    <location>
        <begin position="168"/>
        <end position="190"/>
    </location>
</feature>
<keyword evidence="10" id="KW-1185">Reference proteome</keyword>
<evidence type="ECO:0000256" key="8">
    <source>
        <dbReference type="RuleBase" id="RU363041"/>
    </source>
</evidence>
<evidence type="ECO:0000256" key="6">
    <source>
        <dbReference type="ARBA" id="ARBA00022989"/>
    </source>
</evidence>
<dbReference type="PANTHER" id="PTHR30269:SF37">
    <property type="entry name" value="MEMBRANE TRANSPORTER PROTEIN"/>
    <property type="match status" value="1"/>
</dbReference>
<gene>
    <name evidence="9" type="ORF">ABNW52_04890</name>
</gene>
<dbReference type="Proteomes" id="UP001433638">
    <property type="component" value="Unassembled WGS sequence"/>
</dbReference>
<evidence type="ECO:0000256" key="2">
    <source>
        <dbReference type="ARBA" id="ARBA00009142"/>
    </source>
</evidence>
<name>A0ABV1M4S8_9NEIS</name>
<dbReference type="InterPro" id="IPR002781">
    <property type="entry name" value="TM_pro_TauE-like"/>
</dbReference>
<evidence type="ECO:0000256" key="1">
    <source>
        <dbReference type="ARBA" id="ARBA00004651"/>
    </source>
</evidence>
<evidence type="ECO:0000256" key="7">
    <source>
        <dbReference type="ARBA" id="ARBA00023136"/>
    </source>
</evidence>
<feature type="transmembrane region" description="Helical" evidence="8">
    <location>
        <begin position="196"/>
        <end position="214"/>
    </location>
</feature>
<protein>
    <recommendedName>
        <fullName evidence="8">Probable membrane transporter protein</fullName>
    </recommendedName>
</protein>
<feature type="transmembrane region" description="Helical" evidence="8">
    <location>
        <begin position="226"/>
        <end position="247"/>
    </location>
</feature>
<keyword evidence="5 8" id="KW-0812">Transmembrane</keyword>
<accession>A0ABV1M4S8</accession>
<keyword evidence="4 8" id="KW-1003">Cell membrane</keyword>
<dbReference type="InterPro" id="IPR052017">
    <property type="entry name" value="TSUP"/>
</dbReference>
<proteinExistence type="inferred from homology"/>
<reference evidence="9" key="1">
    <citation type="submission" date="2024-06" db="EMBL/GenBank/DDBJ databases">
        <title>Genome sequence of Vogesella sp. MAHUQ-64.</title>
        <authorList>
            <person name="Huq M.A."/>
        </authorList>
    </citation>
    <scope>NUCLEOTIDE SEQUENCE</scope>
    <source>
        <strain evidence="9">MAHUQ-64</strain>
    </source>
</reference>
<organism evidence="9 10">
    <name type="scientific">Vogesella oryzagri</name>
    <dbReference type="NCBI Taxonomy" id="3160864"/>
    <lineage>
        <taxon>Bacteria</taxon>
        <taxon>Pseudomonadati</taxon>
        <taxon>Pseudomonadota</taxon>
        <taxon>Betaproteobacteria</taxon>
        <taxon>Neisseriales</taxon>
        <taxon>Chromobacteriaceae</taxon>
        <taxon>Vogesella</taxon>
    </lineage>
</organism>
<dbReference type="PANTHER" id="PTHR30269">
    <property type="entry name" value="TRANSMEMBRANE PROTEIN YFCA"/>
    <property type="match status" value="1"/>
</dbReference>
<dbReference type="Pfam" id="PF01925">
    <property type="entry name" value="TauE"/>
    <property type="match status" value="1"/>
</dbReference>
<evidence type="ECO:0000256" key="3">
    <source>
        <dbReference type="ARBA" id="ARBA00022448"/>
    </source>
</evidence>
<dbReference type="RefSeq" id="WP_349584798.1">
    <property type="nucleotide sequence ID" value="NZ_JBEFLD010000002.1"/>
</dbReference>
<feature type="transmembrane region" description="Helical" evidence="8">
    <location>
        <begin position="45"/>
        <end position="64"/>
    </location>
</feature>
<keyword evidence="7 8" id="KW-0472">Membrane</keyword>
<evidence type="ECO:0000313" key="9">
    <source>
        <dbReference type="EMBL" id="MEQ6289949.1"/>
    </source>
</evidence>
<evidence type="ECO:0000256" key="4">
    <source>
        <dbReference type="ARBA" id="ARBA00022475"/>
    </source>
</evidence>
<comment type="caution">
    <text evidence="9">The sequence shown here is derived from an EMBL/GenBank/DDBJ whole genome shotgun (WGS) entry which is preliminary data.</text>
</comment>